<evidence type="ECO:0000256" key="5">
    <source>
        <dbReference type="ARBA" id="ARBA00019973"/>
    </source>
</evidence>
<evidence type="ECO:0000313" key="12">
    <source>
        <dbReference type="EMBL" id="OAA68581.1"/>
    </source>
</evidence>
<evidence type="ECO:0000256" key="4">
    <source>
        <dbReference type="ARBA" id="ARBA00013948"/>
    </source>
</evidence>
<keyword evidence="12" id="KW-0808">Transferase</keyword>
<dbReference type="Gene3D" id="1.10.510.10">
    <property type="entry name" value="Transferase(Phosphotransferase) domain 1"/>
    <property type="match status" value="1"/>
</dbReference>
<feature type="domain" description="Protein kinase" evidence="11">
    <location>
        <begin position="112"/>
        <end position="359"/>
    </location>
</feature>
<dbReference type="STRING" id="1081102.A0A168AD04"/>
<dbReference type="GO" id="GO:0004674">
    <property type="term" value="F:protein serine/threonine kinase activity"/>
    <property type="evidence" value="ECO:0007669"/>
    <property type="project" value="UniProtKB-EC"/>
</dbReference>
<comment type="caution">
    <text evidence="12">The sequence shown here is derived from an EMBL/GenBank/DDBJ whole genome shotgun (WGS) entry which is preliminary data.</text>
</comment>
<dbReference type="GO" id="GO:0005524">
    <property type="term" value="F:ATP binding"/>
    <property type="evidence" value="ECO:0007669"/>
    <property type="project" value="InterPro"/>
</dbReference>
<gene>
    <name evidence="12" type="ORF">SPI_00776</name>
</gene>
<dbReference type="Proteomes" id="UP000076874">
    <property type="component" value="Unassembled WGS sequence"/>
</dbReference>
<sequence length="359" mass="41086">MACDAKDRRDNDEVGAVRQCDTGQKNDTVAGKWSGRDGGTSGGINETKDSEKDNSRNSQKTDRGGGERSIRNTNDTREHGNMNGEWKKGDTVTNDTAASRPSDTESDQAIEVRFRESVGVGTHALIELAPCGTRVTKCVRPDETDPFMRKMELRFLIRELDVYRHLDPHPRILKFYGFTADPETAFITLEYMKNGNLRDYLDKQPNQTMRQRMLWCAQAAEGLYYLHGEKVVHSDVRTENMLVADDLTLRIIDFGGSAIKGDRPLVAEATRYFLPRSDWTTSPDTDRFALGSCFYHIWTGHEPYHDVERELVDAKFAVKEYPHDVYTLLIGEIILKCWDCKYKTTREVYMDLYNLRDKV</sequence>
<dbReference type="Pfam" id="PF00069">
    <property type="entry name" value="Pkinase"/>
    <property type="match status" value="1"/>
</dbReference>
<evidence type="ECO:0000256" key="6">
    <source>
        <dbReference type="ARBA" id="ARBA00030980"/>
    </source>
</evidence>
<dbReference type="EMBL" id="AZHD01000001">
    <property type="protein sequence ID" value="OAA68581.1"/>
    <property type="molecule type" value="Genomic_DNA"/>
</dbReference>
<reference evidence="12 13" key="1">
    <citation type="journal article" date="2016" name="Genome Biol. Evol.">
        <title>Divergent and convergent evolution of fungal pathogenicity.</title>
        <authorList>
            <person name="Shang Y."/>
            <person name="Xiao G."/>
            <person name="Zheng P."/>
            <person name="Cen K."/>
            <person name="Zhan S."/>
            <person name="Wang C."/>
        </authorList>
    </citation>
    <scope>NUCLEOTIDE SEQUENCE [LARGE SCALE GENOMIC DNA]</scope>
    <source>
        <strain evidence="12 13">RCEF 264</strain>
    </source>
</reference>
<name>A0A168AD04_9HYPO</name>
<dbReference type="OrthoDB" id="4865382at2759"/>
<feature type="region of interest" description="Disordered" evidence="10">
    <location>
        <begin position="1"/>
        <end position="109"/>
    </location>
</feature>
<comment type="subunit">
    <text evidence="2">Component of the EKC/KEOPS complex composed of at least BUD32, CGI121, GON7, KAE1 and PCC1; the whole complex dimerizes.</text>
</comment>
<evidence type="ECO:0000256" key="7">
    <source>
        <dbReference type="ARBA" id="ARBA00033194"/>
    </source>
</evidence>
<dbReference type="PANTHER" id="PTHR23257">
    <property type="entry name" value="SERINE-THREONINE PROTEIN KINASE"/>
    <property type="match status" value="1"/>
</dbReference>
<evidence type="ECO:0000256" key="1">
    <source>
        <dbReference type="ARBA" id="ARBA00003747"/>
    </source>
</evidence>
<dbReference type="InterPro" id="IPR000719">
    <property type="entry name" value="Prot_kinase_dom"/>
</dbReference>
<dbReference type="PROSITE" id="PS00109">
    <property type="entry name" value="PROTEIN_KINASE_TYR"/>
    <property type="match status" value="1"/>
</dbReference>
<keyword evidence="12" id="KW-0418">Kinase</keyword>
<protein>
    <recommendedName>
        <fullName evidence="5">EKC/KEOPS complex subunit BUD32</fullName>
        <ecNumber evidence="3">2.7.11.1</ecNumber>
    </recommendedName>
    <alternativeName>
        <fullName evidence="6 7">Atypical Serine/threonine protein kinase BUD32</fullName>
    </alternativeName>
    <alternativeName>
        <fullName evidence="4">EKC/KEOPS complex subunit bud32</fullName>
    </alternativeName>
</protein>
<comment type="catalytic activity">
    <reaction evidence="9">
        <text>L-seryl-[protein] + ATP = O-phospho-L-seryl-[protein] + ADP + H(+)</text>
        <dbReference type="Rhea" id="RHEA:17989"/>
        <dbReference type="Rhea" id="RHEA-COMP:9863"/>
        <dbReference type="Rhea" id="RHEA-COMP:11604"/>
        <dbReference type="ChEBI" id="CHEBI:15378"/>
        <dbReference type="ChEBI" id="CHEBI:29999"/>
        <dbReference type="ChEBI" id="CHEBI:30616"/>
        <dbReference type="ChEBI" id="CHEBI:83421"/>
        <dbReference type="ChEBI" id="CHEBI:456216"/>
        <dbReference type="EC" id="2.7.11.1"/>
    </reaction>
</comment>
<proteinExistence type="predicted"/>
<evidence type="ECO:0000259" key="11">
    <source>
        <dbReference type="PROSITE" id="PS50011"/>
    </source>
</evidence>
<comment type="catalytic activity">
    <reaction evidence="8">
        <text>L-threonyl-[protein] + ATP = O-phospho-L-threonyl-[protein] + ADP + H(+)</text>
        <dbReference type="Rhea" id="RHEA:46608"/>
        <dbReference type="Rhea" id="RHEA-COMP:11060"/>
        <dbReference type="Rhea" id="RHEA-COMP:11605"/>
        <dbReference type="ChEBI" id="CHEBI:15378"/>
        <dbReference type="ChEBI" id="CHEBI:30013"/>
        <dbReference type="ChEBI" id="CHEBI:30616"/>
        <dbReference type="ChEBI" id="CHEBI:61977"/>
        <dbReference type="ChEBI" id="CHEBI:456216"/>
        <dbReference type="EC" id="2.7.11.1"/>
    </reaction>
</comment>
<evidence type="ECO:0000313" key="13">
    <source>
        <dbReference type="Proteomes" id="UP000076874"/>
    </source>
</evidence>
<dbReference type="GO" id="GO:0005737">
    <property type="term" value="C:cytoplasm"/>
    <property type="evidence" value="ECO:0007669"/>
    <property type="project" value="TreeGrafter"/>
</dbReference>
<dbReference type="InterPro" id="IPR011009">
    <property type="entry name" value="Kinase-like_dom_sf"/>
</dbReference>
<feature type="compositionally biased region" description="Basic and acidic residues" evidence="10">
    <location>
        <begin position="46"/>
        <end position="90"/>
    </location>
</feature>
<dbReference type="PROSITE" id="PS50011">
    <property type="entry name" value="PROTEIN_KINASE_DOM"/>
    <property type="match status" value="1"/>
</dbReference>
<dbReference type="GO" id="GO:0007165">
    <property type="term" value="P:signal transduction"/>
    <property type="evidence" value="ECO:0007669"/>
    <property type="project" value="TreeGrafter"/>
</dbReference>
<dbReference type="InterPro" id="IPR008266">
    <property type="entry name" value="Tyr_kinase_AS"/>
</dbReference>
<feature type="compositionally biased region" description="Basic and acidic residues" evidence="10">
    <location>
        <begin position="1"/>
        <end position="12"/>
    </location>
</feature>
<feature type="compositionally biased region" description="Polar residues" evidence="10">
    <location>
        <begin position="91"/>
        <end position="101"/>
    </location>
</feature>
<dbReference type="SUPFAM" id="SSF56112">
    <property type="entry name" value="Protein kinase-like (PK-like)"/>
    <property type="match status" value="1"/>
</dbReference>
<dbReference type="InterPro" id="IPR050167">
    <property type="entry name" value="Ser_Thr_protein_kinase"/>
</dbReference>
<keyword evidence="13" id="KW-1185">Reference proteome</keyword>
<evidence type="ECO:0000256" key="2">
    <source>
        <dbReference type="ARBA" id="ARBA00011534"/>
    </source>
</evidence>
<evidence type="ECO:0000256" key="10">
    <source>
        <dbReference type="SAM" id="MobiDB-lite"/>
    </source>
</evidence>
<evidence type="ECO:0000256" key="3">
    <source>
        <dbReference type="ARBA" id="ARBA00012513"/>
    </source>
</evidence>
<evidence type="ECO:0000256" key="9">
    <source>
        <dbReference type="ARBA" id="ARBA00048679"/>
    </source>
</evidence>
<dbReference type="EC" id="2.7.11.1" evidence="3"/>
<accession>A0A168AD04</accession>
<dbReference type="AlphaFoldDB" id="A0A168AD04"/>
<organism evidence="12 13">
    <name type="scientific">Niveomyces insectorum RCEF 264</name>
    <dbReference type="NCBI Taxonomy" id="1081102"/>
    <lineage>
        <taxon>Eukaryota</taxon>
        <taxon>Fungi</taxon>
        <taxon>Dikarya</taxon>
        <taxon>Ascomycota</taxon>
        <taxon>Pezizomycotina</taxon>
        <taxon>Sordariomycetes</taxon>
        <taxon>Hypocreomycetidae</taxon>
        <taxon>Hypocreales</taxon>
        <taxon>Cordycipitaceae</taxon>
        <taxon>Niveomyces</taxon>
    </lineage>
</organism>
<evidence type="ECO:0000256" key="8">
    <source>
        <dbReference type="ARBA" id="ARBA00047899"/>
    </source>
</evidence>
<comment type="function">
    <text evidence="1">Component of the EKC/KEOPS complex that is required for the formation of a threonylcarbamoyl group on adenosine at position 37 (t(6)A37) in tRNAs that read codons beginning with adenine. The complex is probably involved in the transfer of the threonylcarbamoyl moiety of threonylcarbamoyl-AMP (TC-AMP) to the N6 group of A37. BUD32 has ATPase activity in the context of the EKC/KEOPS complex and likely plays a supporting role to the catalytic subunit KAE1. The EKC/KEOPS complex also promotes both telomere uncapping and telomere elongation. The complex is required for efficient recruitment of transcriptional coactivators.</text>
</comment>